<name>A0A4W6C9S1_LATCA</name>
<dbReference type="Proteomes" id="UP000314980">
    <property type="component" value="Unassembled WGS sequence"/>
</dbReference>
<dbReference type="SUPFAM" id="SSF53822">
    <property type="entry name" value="Periplasmic binding protein-like I"/>
    <property type="match status" value="1"/>
</dbReference>
<dbReference type="InterPro" id="IPR000068">
    <property type="entry name" value="GPCR_3_Ca_sens_rcpt-rel"/>
</dbReference>
<dbReference type="Pfam" id="PF07562">
    <property type="entry name" value="NCD3G"/>
    <property type="match status" value="1"/>
</dbReference>
<protein>
    <submittedName>
        <fullName evidence="15">Olfactory receptor C family, v1</fullName>
    </submittedName>
</protein>
<keyword evidence="9" id="KW-0675">Receptor</keyword>
<dbReference type="Ensembl" id="ENSLCAT00010007415.1">
    <property type="protein sequence ID" value="ENSLCAP00010007232.1"/>
    <property type="gene ID" value="ENSLCAG00010003512.1"/>
</dbReference>
<feature type="chain" id="PRO_5021408290" evidence="13">
    <location>
        <begin position="18"/>
        <end position="863"/>
    </location>
</feature>
<evidence type="ECO:0000256" key="1">
    <source>
        <dbReference type="ARBA" id="ARBA00004651"/>
    </source>
</evidence>
<dbReference type="Pfam" id="PF01094">
    <property type="entry name" value="ANF_receptor"/>
    <property type="match status" value="1"/>
</dbReference>
<dbReference type="InterPro" id="IPR001828">
    <property type="entry name" value="ANF_lig-bd_rcpt"/>
</dbReference>
<evidence type="ECO:0000256" key="8">
    <source>
        <dbReference type="ARBA" id="ARBA00023136"/>
    </source>
</evidence>
<comment type="subcellular location">
    <subcellularLocation>
        <location evidence="1">Cell membrane</location>
        <topology evidence="1">Multi-pass membrane protein</topology>
    </subcellularLocation>
</comment>
<keyword evidence="10" id="KW-0325">Glycoprotein</keyword>
<keyword evidence="16" id="KW-1185">Reference proteome</keyword>
<feature type="transmembrane region" description="Helical" evidence="12">
    <location>
        <begin position="633"/>
        <end position="655"/>
    </location>
</feature>
<dbReference type="InterPro" id="IPR004073">
    <property type="entry name" value="GPCR_3_vmron_rcpt_2"/>
</dbReference>
<evidence type="ECO:0000256" key="6">
    <source>
        <dbReference type="ARBA" id="ARBA00022989"/>
    </source>
</evidence>
<reference evidence="15" key="2">
    <citation type="submission" date="2025-08" db="UniProtKB">
        <authorList>
            <consortium name="Ensembl"/>
        </authorList>
    </citation>
    <scope>IDENTIFICATION</scope>
</reference>
<evidence type="ECO:0000256" key="9">
    <source>
        <dbReference type="ARBA" id="ARBA00023170"/>
    </source>
</evidence>
<evidence type="ECO:0000313" key="16">
    <source>
        <dbReference type="Proteomes" id="UP000314980"/>
    </source>
</evidence>
<feature type="transmembrane region" description="Helical" evidence="12">
    <location>
        <begin position="823"/>
        <end position="846"/>
    </location>
</feature>
<keyword evidence="3" id="KW-1003">Cell membrane</keyword>
<feature type="domain" description="G-protein coupled receptors family 3 profile" evidence="14">
    <location>
        <begin position="597"/>
        <end position="861"/>
    </location>
</feature>
<feature type="signal peptide" evidence="13">
    <location>
        <begin position="1"/>
        <end position="17"/>
    </location>
</feature>
<evidence type="ECO:0000256" key="11">
    <source>
        <dbReference type="ARBA" id="ARBA00023224"/>
    </source>
</evidence>
<dbReference type="FunFam" id="3.40.50.2300:FF:000016">
    <property type="entry name" value="Taste 1 receptor member 2"/>
    <property type="match status" value="1"/>
</dbReference>
<dbReference type="Gene3D" id="2.10.50.30">
    <property type="entry name" value="GPCR, family 3, nine cysteines domain"/>
    <property type="match status" value="1"/>
</dbReference>
<reference evidence="16" key="1">
    <citation type="submission" date="2015-09" db="EMBL/GenBank/DDBJ databases">
        <authorList>
            <person name="Sai Rama Sridatta P."/>
        </authorList>
    </citation>
    <scope>NUCLEOTIDE SEQUENCE [LARGE SCALE GENOMIC DNA]</scope>
</reference>
<sequence>MTLLALFPLLYSVSVFTSTYSPISSFTSPAPFVAEVCTLQNSFKPAFVSKGDYVVGGIFPLHYNQEMPDLNCTYKPPPVKCNGAFRWAQTMRLAVDEINQSSELLPNYTLGYKIFDSCAYPLTGQRAALSVLNGLSEDDSPTCSGASPLLAVIGESGSAQSIVVSRILQPFRIPMVTLIFMSEISPQKTKNMFSMICFTLLYFYTDQLLFFMLRFNWTWVGLVRGDHEYGRFAVQGLMRELQGTRVCVAYQEMIPLLYNRQRALEIISLAKVVVVFSAEGEMTPFLRDYMMQNITGIQWVASEAWVTASVFTGSEYYPYLGGTIGFGIRKGHISRLSDYLQTVNPTKYPNNLLVGELWEALYGCSPFPTSISQAPPCSGQESLLEQHSAYMNTSSPRVAYNVYKAVYAIAHSLHNLLLCQPGSGPFQNDSCAQSNNIHPWQLQYYLQEVTFNIAGEEVDFDLKGDSVPYYDIINWQRGTGGNIEFVNVGLFDGTKPDGEELVIQEDRIMWTGHQSEVPVSVCSASCLPGSRKAVRRGEPVCCFDCVPCDSGKITTLFLTLFPLDSIECTFCPEDFWSNKDRTACILKKVEYLTYDSLGIALTVISVFGACLTLAIFGVFFYHRKTAIVRVNNSELSFFILFALTLCFLCSLVFIGKPTSWSCMLRHTAFSITFSLCISCILGKTLVVLAAFTATRPGDNIMKWLGPKQQRAIIFSSTLVQVVICAAWLIDAPPFPSRNTHYERSKIILECSVGSSLAFWCVLGYIGLQACLCFVLAFLARKLPGNFNEAKFITFSMLIFCAVWLAFIPAYISSPGNYADAVESFAILASSFGLLFCLFAPKCYIILLKPEKNTKQHLMGKERK</sequence>
<evidence type="ECO:0000256" key="12">
    <source>
        <dbReference type="SAM" id="Phobius"/>
    </source>
</evidence>
<keyword evidence="6 12" id="KW-1133">Transmembrane helix</keyword>
<keyword evidence="5 13" id="KW-0732">Signal</keyword>
<evidence type="ECO:0000256" key="13">
    <source>
        <dbReference type="SAM" id="SignalP"/>
    </source>
</evidence>
<dbReference type="PROSITE" id="PS50259">
    <property type="entry name" value="G_PROTEIN_RECEP_F3_4"/>
    <property type="match status" value="1"/>
</dbReference>
<evidence type="ECO:0000256" key="2">
    <source>
        <dbReference type="ARBA" id="ARBA00007242"/>
    </source>
</evidence>
<comment type="similarity">
    <text evidence="2">Belongs to the G-protein coupled receptor 3 family.</text>
</comment>
<dbReference type="InterPro" id="IPR011500">
    <property type="entry name" value="GPCR_3_9-Cys_dom"/>
</dbReference>
<keyword evidence="8 12" id="KW-0472">Membrane</keyword>
<proteinExistence type="inferred from homology"/>
<dbReference type="Pfam" id="PF00003">
    <property type="entry name" value="7tm_3"/>
    <property type="match status" value="1"/>
</dbReference>
<evidence type="ECO:0000313" key="15">
    <source>
        <dbReference type="Ensembl" id="ENSLCAP00010007232.1"/>
    </source>
</evidence>
<feature type="transmembrane region" description="Helical" evidence="12">
    <location>
        <begin position="791"/>
        <end position="811"/>
    </location>
</feature>
<evidence type="ECO:0000256" key="10">
    <source>
        <dbReference type="ARBA" id="ARBA00023180"/>
    </source>
</evidence>
<evidence type="ECO:0000256" key="3">
    <source>
        <dbReference type="ARBA" id="ARBA00022475"/>
    </source>
</evidence>
<dbReference type="FunFam" id="2.10.50.30:FF:000002">
    <property type="entry name" value="Vomeronasal 2 receptor, h1"/>
    <property type="match status" value="1"/>
</dbReference>
<dbReference type="InterPro" id="IPR038550">
    <property type="entry name" value="GPCR_3_9-Cys_sf"/>
</dbReference>
<dbReference type="GeneTree" id="ENSGT01150000286997"/>
<evidence type="ECO:0000259" key="14">
    <source>
        <dbReference type="PROSITE" id="PS50259"/>
    </source>
</evidence>
<dbReference type="PROSITE" id="PS00981">
    <property type="entry name" value="G_PROTEIN_RECEP_F3_3"/>
    <property type="match status" value="1"/>
</dbReference>
<evidence type="ECO:0000256" key="4">
    <source>
        <dbReference type="ARBA" id="ARBA00022692"/>
    </source>
</evidence>
<dbReference type="InterPro" id="IPR028082">
    <property type="entry name" value="Peripla_BP_I"/>
</dbReference>
<dbReference type="InParanoid" id="A0A4W6C9S1"/>
<accession>A0A4W6C9S1</accession>
<dbReference type="AlphaFoldDB" id="A0A4W6C9S1"/>
<dbReference type="PANTHER" id="PTHR24061">
    <property type="entry name" value="CALCIUM-SENSING RECEPTOR-RELATED"/>
    <property type="match status" value="1"/>
</dbReference>
<keyword evidence="4 12" id="KW-0812">Transmembrane</keyword>
<dbReference type="PANTHER" id="PTHR24061:SF504">
    <property type="entry name" value="EXTRACELLULAR CALCIUM-SENSING RECEPTOR ISOFORM X2-RELATED"/>
    <property type="match status" value="1"/>
</dbReference>
<organism evidence="15 16">
    <name type="scientific">Lates calcarifer</name>
    <name type="common">Barramundi</name>
    <name type="synonym">Holocentrus calcarifer</name>
    <dbReference type="NCBI Taxonomy" id="8187"/>
    <lineage>
        <taxon>Eukaryota</taxon>
        <taxon>Metazoa</taxon>
        <taxon>Chordata</taxon>
        <taxon>Craniata</taxon>
        <taxon>Vertebrata</taxon>
        <taxon>Euteleostomi</taxon>
        <taxon>Actinopterygii</taxon>
        <taxon>Neopterygii</taxon>
        <taxon>Teleostei</taxon>
        <taxon>Neoteleostei</taxon>
        <taxon>Acanthomorphata</taxon>
        <taxon>Carangaria</taxon>
        <taxon>Carangaria incertae sedis</taxon>
        <taxon>Centropomidae</taxon>
        <taxon>Lates</taxon>
    </lineage>
</organism>
<dbReference type="CDD" id="cd15283">
    <property type="entry name" value="7tmC_V2R_pheromone"/>
    <property type="match status" value="1"/>
</dbReference>
<dbReference type="InterPro" id="IPR017979">
    <property type="entry name" value="GPCR_3_CS"/>
</dbReference>
<feature type="transmembrane region" description="Helical" evidence="12">
    <location>
        <begin position="756"/>
        <end position="779"/>
    </location>
</feature>
<keyword evidence="7" id="KW-0297">G-protein coupled receptor</keyword>
<keyword evidence="11" id="KW-0807">Transducer</keyword>
<reference evidence="15" key="3">
    <citation type="submission" date="2025-09" db="UniProtKB">
        <authorList>
            <consortium name="Ensembl"/>
        </authorList>
    </citation>
    <scope>IDENTIFICATION</scope>
</reference>
<feature type="transmembrane region" description="Helical" evidence="12">
    <location>
        <begin position="711"/>
        <end position="729"/>
    </location>
</feature>
<evidence type="ECO:0000256" key="5">
    <source>
        <dbReference type="ARBA" id="ARBA00022729"/>
    </source>
</evidence>
<dbReference type="InterPro" id="IPR000337">
    <property type="entry name" value="GPCR_3"/>
</dbReference>
<dbReference type="GO" id="GO:0004930">
    <property type="term" value="F:G protein-coupled receptor activity"/>
    <property type="evidence" value="ECO:0007669"/>
    <property type="project" value="UniProtKB-KW"/>
</dbReference>
<dbReference type="Gene3D" id="3.40.50.2300">
    <property type="match status" value="2"/>
</dbReference>
<evidence type="ECO:0000256" key="7">
    <source>
        <dbReference type="ARBA" id="ARBA00023040"/>
    </source>
</evidence>
<dbReference type="GO" id="GO:0005886">
    <property type="term" value="C:plasma membrane"/>
    <property type="evidence" value="ECO:0007669"/>
    <property type="project" value="UniProtKB-SubCell"/>
</dbReference>
<feature type="transmembrane region" description="Helical" evidence="12">
    <location>
        <begin position="597"/>
        <end position="621"/>
    </location>
</feature>
<dbReference type="PRINTS" id="PR01535">
    <property type="entry name" value="VOMERONASL2R"/>
</dbReference>
<feature type="transmembrane region" description="Helical" evidence="12">
    <location>
        <begin position="667"/>
        <end position="691"/>
    </location>
</feature>
<dbReference type="InterPro" id="IPR017978">
    <property type="entry name" value="GPCR_3_C"/>
</dbReference>
<dbReference type="PRINTS" id="PR00248">
    <property type="entry name" value="GPCRMGR"/>
</dbReference>